<comment type="caution">
    <text evidence="2">The sequence shown here is derived from an EMBL/GenBank/DDBJ whole genome shotgun (WGS) entry which is preliminary data.</text>
</comment>
<evidence type="ECO:0000313" key="3">
    <source>
        <dbReference type="Proteomes" id="UP000780875"/>
    </source>
</evidence>
<dbReference type="EMBL" id="JAIQZJ010000007">
    <property type="protein sequence ID" value="MBZ5739035.1"/>
    <property type="molecule type" value="Genomic_DNA"/>
</dbReference>
<sequence length="471" mass="48326">MATKKDLVEAYSFSRRRLVTAFVSGAPGGREVEPARPGRTIVGGLALAVLLAAGAAIAGVFSPTAPEDWTQRGLIISKETGAAYVITEDSDDPELHPVLNSTSAALILGADTEPTLIEQDTIDGQRIGSDIGILGAPASVPSPSRLINTGWSACTADGRGVRMTVSSDPDVTPATDNGVTVMVGGTRYAVISGPDGAVAYRVPDQDATTGPQTDNLLSSLGLPTQAQAIKVSREWLDLFPVGADLDYSSFGLTGVGSPPTGAADLEDYRVGQLLNASDGNHYLITNDGVHQLTDFEAAVYAGVVDDKNRLAVPRDVDGPPTANRDEKTLADSAWPASVLPQGQAAPSQPCATLATDPDAAPVVQLADAGTATSGSGVRHDEKDQVVDPGRGAYVLSGSFTVAGQGSPYVIDSKGRANPLVGSTAAAQLGYADVPTVVVPDSWIKLFGCGVNLSQAAALSPPQPEDRSGCAD</sequence>
<organism evidence="2 3">
    <name type="scientific">Nocardioides mangrovi</name>
    <dbReference type="NCBI Taxonomy" id="2874580"/>
    <lineage>
        <taxon>Bacteria</taxon>
        <taxon>Bacillati</taxon>
        <taxon>Actinomycetota</taxon>
        <taxon>Actinomycetes</taxon>
        <taxon>Propionibacteriales</taxon>
        <taxon>Nocardioidaceae</taxon>
        <taxon>Nocardioides</taxon>
    </lineage>
</organism>
<dbReference type="Pfam" id="PF05108">
    <property type="entry name" value="T7SS_ESX1_EccB"/>
    <property type="match status" value="1"/>
</dbReference>
<keyword evidence="3" id="KW-1185">Reference proteome</keyword>
<protein>
    <submittedName>
        <fullName evidence="2">Type VII secretion protein EccB</fullName>
    </submittedName>
</protein>
<dbReference type="PANTHER" id="PTHR40765:SF2">
    <property type="entry name" value="ESX-2 SECRETION SYSTEM ATPASE ECCB2"/>
    <property type="match status" value="1"/>
</dbReference>
<name>A0ABS7UDU4_9ACTN</name>
<accession>A0ABS7UDU4</accession>
<dbReference type="RefSeq" id="WP_224123408.1">
    <property type="nucleotide sequence ID" value="NZ_JAIQZJ010000007.1"/>
</dbReference>
<dbReference type="NCBIfam" id="TIGR03919">
    <property type="entry name" value="T7SS_EccB"/>
    <property type="match status" value="1"/>
</dbReference>
<feature type="transmembrane region" description="Helical" evidence="1">
    <location>
        <begin position="40"/>
        <end position="61"/>
    </location>
</feature>
<evidence type="ECO:0000313" key="2">
    <source>
        <dbReference type="EMBL" id="MBZ5739035.1"/>
    </source>
</evidence>
<evidence type="ECO:0000256" key="1">
    <source>
        <dbReference type="SAM" id="Phobius"/>
    </source>
</evidence>
<dbReference type="PANTHER" id="PTHR40765">
    <property type="entry name" value="ESX-2 SECRETION SYSTEM ATPASE ECCB2"/>
    <property type="match status" value="1"/>
</dbReference>
<dbReference type="InterPro" id="IPR044857">
    <property type="entry name" value="T7SS_EccB_R1"/>
</dbReference>
<dbReference type="Proteomes" id="UP000780875">
    <property type="component" value="Unassembled WGS sequence"/>
</dbReference>
<dbReference type="InterPro" id="IPR007795">
    <property type="entry name" value="T7SS_EccB"/>
</dbReference>
<gene>
    <name evidence="2" type="primary">eccB</name>
    <name evidence="2" type="ORF">K8U61_12735</name>
</gene>
<keyword evidence="1" id="KW-0472">Membrane</keyword>
<keyword evidence="1" id="KW-0812">Transmembrane</keyword>
<proteinExistence type="predicted"/>
<dbReference type="Gene3D" id="3.30.2390.20">
    <property type="entry name" value="Type VII secretion system EccB, repeat 1 domain"/>
    <property type="match status" value="1"/>
</dbReference>
<reference evidence="2 3" key="1">
    <citation type="submission" date="2021-09" db="EMBL/GenBank/DDBJ databases">
        <title>Whole genome sequence of Nocardioides sp. GBK3QG-3.</title>
        <authorList>
            <person name="Tuo L."/>
        </authorList>
    </citation>
    <scope>NUCLEOTIDE SEQUENCE [LARGE SCALE GENOMIC DNA]</scope>
    <source>
        <strain evidence="2 3">GBK3QG-3</strain>
    </source>
</reference>
<keyword evidence="1" id="KW-1133">Transmembrane helix</keyword>